<evidence type="ECO:0000313" key="4">
    <source>
        <dbReference type="Proteomes" id="UP001216579"/>
    </source>
</evidence>
<dbReference type="PANTHER" id="PTHR30006:SF2">
    <property type="entry name" value="ABC TRANSPORTER SUBSTRATE-BINDING PROTEIN"/>
    <property type="match status" value="1"/>
</dbReference>
<evidence type="ECO:0000313" key="3">
    <source>
        <dbReference type="EMBL" id="MDF3290559.1"/>
    </source>
</evidence>
<sequence>MNVPRNRAIGATGVLAAAALTLSACGSTPAASTTANDKSAATATSAADLGGMDALVAAAKKEGTLNAIALPRDWANYGAVIDGFTKKYGIKVQDENPTGASQDEITAVTSRKGQSNAPDVLDLGSQFALSGAQQGLFAPYKVASYDQIPAAQKDSNADWYNDYGGYISIGCDAKRVRECPKTFADLAKPEYRGQVSLNGDPTKSGAAFGAVYAASMANGGSYVEIQPGLDFFAKLKRIGNFNPAFATPTSIEKGQTPITIDWDYLNVGYSDAFKNKGVDWQVNVPTDGLYAQYYSQAINANAPHPAAARLWEEYLYSNDGQNLFLKGYARPVLMDAMEVNGSLDAVAAGKLPAVSGSPAFPTEDQLTTAKKTVADKWAQTVS</sequence>
<gene>
    <name evidence="3" type="ORF">P3G67_15140</name>
</gene>
<dbReference type="RefSeq" id="WP_276093957.1">
    <property type="nucleotide sequence ID" value="NZ_JARJBC010000008.1"/>
</dbReference>
<organism evidence="3 4">
    <name type="scientific">Streptomyces silvisoli</name>
    <dbReference type="NCBI Taxonomy" id="3034235"/>
    <lineage>
        <taxon>Bacteria</taxon>
        <taxon>Bacillati</taxon>
        <taxon>Actinomycetota</taxon>
        <taxon>Actinomycetes</taxon>
        <taxon>Kitasatosporales</taxon>
        <taxon>Streptomycetaceae</taxon>
        <taxon>Streptomyces</taxon>
    </lineage>
</organism>
<protein>
    <submittedName>
        <fullName evidence="3">ABC transporter substrate-binding protein</fullName>
    </submittedName>
</protein>
<name>A0ABT5ZLS9_9ACTN</name>
<dbReference type="PANTHER" id="PTHR30006">
    <property type="entry name" value="THIAMINE-BINDING PERIPLASMIC PROTEIN-RELATED"/>
    <property type="match status" value="1"/>
</dbReference>
<comment type="caution">
    <text evidence="3">The sequence shown here is derived from an EMBL/GenBank/DDBJ whole genome shotgun (WGS) entry which is preliminary data.</text>
</comment>
<dbReference type="Gene3D" id="3.40.190.10">
    <property type="entry name" value="Periplasmic binding protein-like II"/>
    <property type="match status" value="2"/>
</dbReference>
<proteinExistence type="predicted"/>
<dbReference type="EMBL" id="JARJBC010000008">
    <property type="protein sequence ID" value="MDF3290559.1"/>
    <property type="molecule type" value="Genomic_DNA"/>
</dbReference>
<dbReference type="SUPFAM" id="SSF53850">
    <property type="entry name" value="Periplasmic binding protein-like II"/>
    <property type="match status" value="1"/>
</dbReference>
<feature type="chain" id="PRO_5046902112" evidence="2">
    <location>
        <begin position="31"/>
        <end position="382"/>
    </location>
</feature>
<evidence type="ECO:0000256" key="2">
    <source>
        <dbReference type="SAM" id="SignalP"/>
    </source>
</evidence>
<feature type="signal peptide" evidence="2">
    <location>
        <begin position="1"/>
        <end position="30"/>
    </location>
</feature>
<dbReference type="Pfam" id="PF13343">
    <property type="entry name" value="SBP_bac_6"/>
    <property type="match status" value="1"/>
</dbReference>
<dbReference type="Proteomes" id="UP001216579">
    <property type="component" value="Unassembled WGS sequence"/>
</dbReference>
<evidence type="ECO:0000256" key="1">
    <source>
        <dbReference type="ARBA" id="ARBA00022729"/>
    </source>
</evidence>
<keyword evidence="1 2" id="KW-0732">Signal</keyword>
<dbReference type="PROSITE" id="PS51257">
    <property type="entry name" value="PROKAR_LIPOPROTEIN"/>
    <property type="match status" value="1"/>
</dbReference>
<reference evidence="3 4" key="1">
    <citation type="submission" date="2023-03" db="EMBL/GenBank/DDBJ databases">
        <title>Draft genome sequence of Streptomyces sp. RB6PN23 isolated from peat swamp forest in Thailand.</title>
        <authorList>
            <person name="Klaysubun C."/>
            <person name="Duangmal K."/>
        </authorList>
    </citation>
    <scope>NUCLEOTIDE SEQUENCE [LARGE SCALE GENOMIC DNA]</scope>
    <source>
        <strain evidence="3 4">RB6PN23</strain>
    </source>
</reference>
<keyword evidence="4" id="KW-1185">Reference proteome</keyword>
<accession>A0ABT5ZLS9</accession>